<protein>
    <submittedName>
        <fullName evidence="1">Uncharacterized protein</fullName>
    </submittedName>
</protein>
<comment type="caution">
    <text evidence="1">The sequence shown here is derived from an EMBL/GenBank/DDBJ whole genome shotgun (WGS) entry which is preliminary data.</text>
</comment>
<name>A0ABV9Q7Z7_9BACL</name>
<reference evidence="2" key="1">
    <citation type="journal article" date="2019" name="Int. J. Syst. Evol. Microbiol.">
        <title>The Global Catalogue of Microorganisms (GCM) 10K type strain sequencing project: providing services to taxonomists for standard genome sequencing and annotation.</title>
        <authorList>
            <consortium name="The Broad Institute Genomics Platform"/>
            <consortium name="The Broad Institute Genome Sequencing Center for Infectious Disease"/>
            <person name="Wu L."/>
            <person name="Ma J."/>
        </authorList>
    </citation>
    <scope>NUCLEOTIDE SEQUENCE [LARGE SCALE GENOMIC DNA]</scope>
    <source>
        <strain evidence="2">WYCCWR 12678</strain>
    </source>
</reference>
<proteinExistence type="predicted"/>
<dbReference type="Proteomes" id="UP001596002">
    <property type="component" value="Unassembled WGS sequence"/>
</dbReference>
<dbReference type="EMBL" id="JBHSHC010000112">
    <property type="protein sequence ID" value="MFC4768762.1"/>
    <property type="molecule type" value="Genomic_DNA"/>
</dbReference>
<gene>
    <name evidence="1" type="ORF">ACFO8Q_15560</name>
</gene>
<sequence>MLRDSKSVVLDTWKGAKVATYIDEYDVGQKVIIFEADSLEEEGYVPSNVLS</sequence>
<evidence type="ECO:0000313" key="2">
    <source>
        <dbReference type="Proteomes" id="UP001596002"/>
    </source>
</evidence>
<evidence type="ECO:0000313" key="1">
    <source>
        <dbReference type="EMBL" id="MFC4768762.1"/>
    </source>
</evidence>
<dbReference type="RefSeq" id="WP_380026707.1">
    <property type="nucleotide sequence ID" value="NZ_JBHSHC010000112.1"/>
</dbReference>
<keyword evidence="2" id="KW-1185">Reference proteome</keyword>
<accession>A0ABV9Q7Z7</accession>
<organism evidence="1 2">
    <name type="scientific">Effusibacillus consociatus</name>
    <dbReference type="NCBI Taxonomy" id="1117041"/>
    <lineage>
        <taxon>Bacteria</taxon>
        <taxon>Bacillati</taxon>
        <taxon>Bacillota</taxon>
        <taxon>Bacilli</taxon>
        <taxon>Bacillales</taxon>
        <taxon>Alicyclobacillaceae</taxon>
        <taxon>Effusibacillus</taxon>
    </lineage>
</organism>